<dbReference type="OrthoDB" id="840298at2"/>
<evidence type="ECO:0000256" key="1">
    <source>
        <dbReference type="SAM" id="MobiDB-lite"/>
    </source>
</evidence>
<name>L8JRD4_9BACT</name>
<keyword evidence="2" id="KW-0812">Transmembrane</keyword>
<reference evidence="3 4" key="1">
    <citation type="submission" date="2012-12" db="EMBL/GenBank/DDBJ databases">
        <title>Genome assembly of Fulvivirga imtechensis AK7.</title>
        <authorList>
            <person name="Nupur N."/>
            <person name="Khatri I."/>
            <person name="Kumar R."/>
            <person name="Subramanian S."/>
            <person name="Pinnaka A."/>
        </authorList>
    </citation>
    <scope>NUCLEOTIDE SEQUENCE [LARGE SCALE GENOMIC DNA]</scope>
    <source>
        <strain evidence="3 4">AK7</strain>
    </source>
</reference>
<organism evidence="3 4">
    <name type="scientific">Fulvivirga imtechensis AK7</name>
    <dbReference type="NCBI Taxonomy" id="1237149"/>
    <lineage>
        <taxon>Bacteria</taxon>
        <taxon>Pseudomonadati</taxon>
        <taxon>Bacteroidota</taxon>
        <taxon>Cytophagia</taxon>
        <taxon>Cytophagales</taxon>
        <taxon>Fulvivirgaceae</taxon>
        <taxon>Fulvivirga</taxon>
    </lineage>
</organism>
<evidence type="ECO:0000256" key="2">
    <source>
        <dbReference type="SAM" id="Phobius"/>
    </source>
</evidence>
<evidence type="ECO:0000313" key="3">
    <source>
        <dbReference type="EMBL" id="ELR69917.1"/>
    </source>
</evidence>
<keyword evidence="2" id="KW-1133">Transmembrane helix</keyword>
<dbReference type="Proteomes" id="UP000011135">
    <property type="component" value="Unassembled WGS sequence"/>
</dbReference>
<accession>L8JRD4</accession>
<dbReference type="InterPro" id="IPR032272">
    <property type="entry name" value="DUF4834"/>
</dbReference>
<proteinExistence type="predicted"/>
<evidence type="ECO:0000313" key="4">
    <source>
        <dbReference type="Proteomes" id="UP000011135"/>
    </source>
</evidence>
<evidence type="ECO:0008006" key="5">
    <source>
        <dbReference type="Google" id="ProtNLM"/>
    </source>
</evidence>
<feature type="region of interest" description="Disordered" evidence="1">
    <location>
        <begin position="33"/>
        <end position="54"/>
    </location>
</feature>
<dbReference type="AlphaFoldDB" id="L8JRD4"/>
<keyword evidence="2" id="KW-0472">Membrane</keyword>
<dbReference type="EMBL" id="AMZN01000064">
    <property type="protein sequence ID" value="ELR69917.1"/>
    <property type="molecule type" value="Genomic_DNA"/>
</dbReference>
<feature type="compositionally biased region" description="Polar residues" evidence="1">
    <location>
        <begin position="37"/>
        <end position="54"/>
    </location>
</feature>
<protein>
    <recommendedName>
        <fullName evidence="5">DUF4834 domain-containing protein</fullName>
    </recommendedName>
</protein>
<dbReference type="STRING" id="1237149.C900_04440"/>
<dbReference type="Pfam" id="PF16118">
    <property type="entry name" value="DUF4834"/>
    <property type="match status" value="1"/>
</dbReference>
<dbReference type="RefSeq" id="WP_009581622.1">
    <property type="nucleotide sequence ID" value="NZ_AMZN01000064.1"/>
</dbReference>
<feature type="transmembrane region" description="Helical" evidence="2">
    <location>
        <begin position="6"/>
        <end position="27"/>
    </location>
</feature>
<dbReference type="eggNOG" id="ENOG5033BIV">
    <property type="taxonomic scope" value="Bacteria"/>
</dbReference>
<comment type="caution">
    <text evidence="3">The sequence shown here is derived from an EMBL/GenBank/DDBJ whole genome shotgun (WGS) entry which is preliminary data.</text>
</comment>
<sequence>MLKFFIIVFLIGFLAFKVLGLFFRVLLGGSAADRSGQRSYQNQQYQSGRSTDGNVNIDYVPNGKSKGTSKEFKGGEYVEYEEID</sequence>
<gene>
    <name evidence="3" type="ORF">C900_04440</name>
</gene>
<keyword evidence="4" id="KW-1185">Reference proteome</keyword>